<proteinExistence type="inferred from homology"/>
<keyword evidence="3 9" id="KW-0963">Cytoplasm</keyword>
<evidence type="ECO:0000256" key="8">
    <source>
        <dbReference type="ARBA" id="ARBA00049348"/>
    </source>
</evidence>
<dbReference type="InterPro" id="IPR036217">
    <property type="entry name" value="MethylDNA_cys_MeTrfase_DNAb"/>
</dbReference>
<comment type="miscellaneous">
    <text evidence="9">This enzyme catalyzes only one turnover and therefore is not strictly catalytic. According to one definition, an enzyme is a biocatalyst that acts repeatedly and over many reaction cycles.</text>
</comment>
<evidence type="ECO:0000256" key="2">
    <source>
        <dbReference type="ARBA" id="ARBA00008711"/>
    </source>
</evidence>
<dbReference type="Pfam" id="PF01035">
    <property type="entry name" value="DNA_binding_1"/>
    <property type="match status" value="1"/>
</dbReference>
<comment type="catalytic activity">
    <reaction evidence="1 9">
        <text>a 4-O-methyl-thymidine in DNA + L-cysteinyl-[protein] = a thymidine in DNA + S-methyl-L-cysteinyl-[protein]</text>
        <dbReference type="Rhea" id="RHEA:53428"/>
        <dbReference type="Rhea" id="RHEA-COMP:10131"/>
        <dbReference type="Rhea" id="RHEA-COMP:10132"/>
        <dbReference type="Rhea" id="RHEA-COMP:13555"/>
        <dbReference type="Rhea" id="RHEA-COMP:13556"/>
        <dbReference type="ChEBI" id="CHEBI:29950"/>
        <dbReference type="ChEBI" id="CHEBI:82612"/>
        <dbReference type="ChEBI" id="CHEBI:137386"/>
        <dbReference type="ChEBI" id="CHEBI:137387"/>
        <dbReference type="EC" id="2.1.1.63"/>
    </reaction>
</comment>
<dbReference type="GO" id="GO:0032259">
    <property type="term" value="P:methylation"/>
    <property type="evidence" value="ECO:0007669"/>
    <property type="project" value="UniProtKB-KW"/>
</dbReference>
<dbReference type="GO" id="GO:0005737">
    <property type="term" value="C:cytoplasm"/>
    <property type="evidence" value="ECO:0007669"/>
    <property type="project" value="UniProtKB-SubCell"/>
</dbReference>
<dbReference type="PANTHER" id="PTHR10815:SF5">
    <property type="entry name" value="METHYLATED-DNA--PROTEIN-CYSTEINE METHYLTRANSFERASE"/>
    <property type="match status" value="1"/>
</dbReference>
<dbReference type="EMBL" id="PYAV01000007">
    <property type="protein sequence ID" value="PSL45218.1"/>
    <property type="molecule type" value="Genomic_DNA"/>
</dbReference>
<dbReference type="Gene3D" id="1.10.10.10">
    <property type="entry name" value="Winged helix-like DNA-binding domain superfamily/Winged helix DNA-binding domain"/>
    <property type="match status" value="1"/>
</dbReference>
<dbReference type="NCBIfam" id="TIGR00589">
    <property type="entry name" value="ogt"/>
    <property type="match status" value="1"/>
</dbReference>
<evidence type="ECO:0000259" key="10">
    <source>
        <dbReference type="Pfam" id="PF01035"/>
    </source>
</evidence>
<reference evidence="12 13" key="1">
    <citation type="submission" date="2018-03" db="EMBL/GenBank/DDBJ databases">
        <title>Genomic Encyclopedia of Type Strains, Phase III (KMG-III): the genomes of soil and plant-associated and newly described type strains.</title>
        <authorList>
            <person name="Whitman W."/>
        </authorList>
    </citation>
    <scope>NUCLEOTIDE SEQUENCE [LARGE SCALE GENOMIC DNA]</scope>
    <source>
        <strain evidence="12 13">CGMCC 1.07653</strain>
    </source>
</reference>
<evidence type="ECO:0000256" key="4">
    <source>
        <dbReference type="ARBA" id="ARBA00022603"/>
    </source>
</evidence>
<evidence type="ECO:0000256" key="3">
    <source>
        <dbReference type="ARBA" id="ARBA00022490"/>
    </source>
</evidence>
<feature type="active site" description="Nucleophile; methyl group acceptor" evidence="9">
    <location>
        <position position="142"/>
    </location>
</feature>
<keyword evidence="4 9" id="KW-0489">Methyltransferase</keyword>
<keyword evidence="13" id="KW-1185">Reference proteome</keyword>
<dbReference type="InterPro" id="IPR023546">
    <property type="entry name" value="MGMT"/>
</dbReference>
<gene>
    <name evidence="12" type="ORF">B0H94_107223</name>
</gene>
<dbReference type="InterPro" id="IPR014048">
    <property type="entry name" value="MethylDNA_cys_MeTrfase_DNA-bd"/>
</dbReference>
<dbReference type="Gene3D" id="3.30.160.70">
    <property type="entry name" value="Methylated DNA-protein cysteine methyltransferase domain"/>
    <property type="match status" value="1"/>
</dbReference>
<comment type="caution">
    <text evidence="12">The sequence shown here is derived from an EMBL/GenBank/DDBJ whole genome shotgun (WGS) entry which is preliminary data.</text>
</comment>
<dbReference type="FunFam" id="1.10.10.10:FF:000214">
    <property type="entry name" value="Methylated-DNA--protein-cysteine methyltransferase"/>
    <property type="match status" value="1"/>
</dbReference>
<organism evidence="12 13">
    <name type="scientific">Salsuginibacillus halophilus</name>
    <dbReference type="NCBI Taxonomy" id="517424"/>
    <lineage>
        <taxon>Bacteria</taxon>
        <taxon>Bacillati</taxon>
        <taxon>Bacillota</taxon>
        <taxon>Bacilli</taxon>
        <taxon>Bacillales</taxon>
        <taxon>Bacillaceae</taxon>
        <taxon>Salsuginibacillus</taxon>
    </lineage>
</organism>
<keyword evidence="6 9" id="KW-0227">DNA damage</keyword>
<dbReference type="GO" id="GO:0003908">
    <property type="term" value="F:methylated-DNA-[protein]-cysteine S-methyltransferase activity"/>
    <property type="evidence" value="ECO:0007669"/>
    <property type="project" value="UniProtKB-UniRule"/>
</dbReference>
<keyword evidence="7 9" id="KW-0234">DNA repair</keyword>
<dbReference type="RefSeq" id="WP_106588859.1">
    <property type="nucleotide sequence ID" value="NZ_PYAV01000007.1"/>
</dbReference>
<keyword evidence="5 9" id="KW-0808">Transferase</keyword>
<dbReference type="PANTHER" id="PTHR10815">
    <property type="entry name" value="METHYLATED-DNA--PROTEIN-CYSTEINE METHYLTRANSFERASE"/>
    <property type="match status" value="1"/>
</dbReference>
<evidence type="ECO:0000313" key="13">
    <source>
        <dbReference type="Proteomes" id="UP000242310"/>
    </source>
</evidence>
<comment type="subcellular location">
    <subcellularLocation>
        <location evidence="9">Cytoplasm</location>
    </subcellularLocation>
</comment>
<dbReference type="InterPro" id="IPR036631">
    <property type="entry name" value="MGMT_N_sf"/>
</dbReference>
<dbReference type="Pfam" id="PF02870">
    <property type="entry name" value="Methyltransf_1N"/>
    <property type="match status" value="1"/>
</dbReference>
<evidence type="ECO:0000256" key="9">
    <source>
        <dbReference type="HAMAP-Rule" id="MF_00772"/>
    </source>
</evidence>
<evidence type="ECO:0000313" key="12">
    <source>
        <dbReference type="EMBL" id="PSL45218.1"/>
    </source>
</evidence>
<sequence length="178" mass="19434">MSDKRSVSYGELSTPIGPVTVFRTEQGIFNLQLAGEEPACKNVQAWMKKHQCNRGLIQDEAGLSDAFAQIEEYFSGQREEFDLALDLRGSQFQRLVWKALETIPYGELSTYKRIAAQIGSPKAVRAIGNANNQNPVPLILPCHRVVGSNGAMVGYVGGVEKKRSLLAHEGALETAALS</sequence>
<feature type="domain" description="Methylguanine DNA methyltransferase ribonuclease-like" evidence="11">
    <location>
        <begin position="9"/>
        <end position="87"/>
    </location>
</feature>
<dbReference type="Proteomes" id="UP000242310">
    <property type="component" value="Unassembled WGS sequence"/>
</dbReference>
<evidence type="ECO:0000259" key="11">
    <source>
        <dbReference type="Pfam" id="PF02870"/>
    </source>
</evidence>
<name>A0A2P8HG63_9BACI</name>
<dbReference type="InterPro" id="IPR001497">
    <property type="entry name" value="MethylDNA_cys_MeTrfase_AS"/>
</dbReference>
<dbReference type="SUPFAM" id="SSF46767">
    <property type="entry name" value="Methylated DNA-protein cysteine methyltransferase, C-terminal domain"/>
    <property type="match status" value="1"/>
</dbReference>
<dbReference type="SUPFAM" id="SSF53155">
    <property type="entry name" value="Methylated DNA-protein cysteine methyltransferase domain"/>
    <property type="match status" value="1"/>
</dbReference>
<feature type="domain" description="Methylated-DNA-[protein]-cysteine S-methyltransferase DNA binding" evidence="10">
    <location>
        <begin position="91"/>
        <end position="171"/>
    </location>
</feature>
<comment type="similarity">
    <text evidence="2 9">Belongs to the MGMT family.</text>
</comment>
<protein>
    <recommendedName>
        <fullName evidence="9">Methylated-DNA--protein-cysteine methyltransferase</fullName>
        <ecNumber evidence="9">2.1.1.63</ecNumber>
    </recommendedName>
    <alternativeName>
        <fullName evidence="9">6-O-methylguanine-DNA methyltransferase</fullName>
        <shortName evidence="9">MGMT</shortName>
    </alternativeName>
    <alternativeName>
        <fullName evidence="9">O-6-methylguanine-DNA-alkyltransferase</fullName>
    </alternativeName>
</protein>
<dbReference type="CDD" id="cd06445">
    <property type="entry name" value="ATase"/>
    <property type="match status" value="1"/>
</dbReference>
<evidence type="ECO:0000256" key="1">
    <source>
        <dbReference type="ARBA" id="ARBA00001286"/>
    </source>
</evidence>
<dbReference type="InterPro" id="IPR036388">
    <property type="entry name" value="WH-like_DNA-bd_sf"/>
</dbReference>
<dbReference type="PROSITE" id="PS00374">
    <property type="entry name" value="MGMT"/>
    <property type="match status" value="1"/>
</dbReference>
<dbReference type="OrthoDB" id="9802228at2"/>
<evidence type="ECO:0000256" key="7">
    <source>
        <dbReference type="ARBA" id="ARBA00023204"/>
    </source>
</evidence>
<accession>A0A2P8HG63</accession>
<evidence type="ECO:0000256" key="6">
    <source>
        <dbReference type="ARBA" id="ARBA00022763"/>
    </source>
</evidence>
<comment type="function">
    <text evidence="9">Involved in the cellular defense against the biological effects of O6-methylguanine (O6-MeG) and O4-methylthymine (O4-MeT) in DNA. Repairs the methylated nucleobase in DNA by stoichiometrically transferring the methyl group to a cysteine residue in the enzyme. This is a suicide reaction: the enzyme is irreversibly inactivated.</text>
</comment>
<dbReference type="HAMAP" id="MF_00772">
    <property type="entry name" value="OGT"/>
    <property type="match status" value="1"/>
</dbReference>
<evidence type="ECO:0000256" key="5">
    <source>
        <dbReference type="ARBA" id="ARBA00022679"/>
    </source>
</evidence>
<dbReference type="EC" id="2.1.1.63" evidence="9"/>
<dbReference type="InterPro" id="IPR008332">
    <property type="entry name" value="MethylG_MeTrfase_N"/>
</dbReference>
<comment type="catalytic activity">
    <reaction evidence="8 9">
        <text>a 6-O-methyl-2'-deoxyguanosine in DNA + L-cysteinyl-[protein] = S-methyl-L-cysteinyl-[protein] + a 2'-deoxyguanosine in DNA</text>
        <dbReference type="Rhea" id="RHEA:24000"/>
        <dbReference type="Rhea" id="RHEA-COMP:10131"/>
        <dbReference type="Rhea" id="RHEA-COMP:10132"/>
        <dbReference type="Rhea" id="RHEA-COMP:11367"/>
        <dbReference type="Rhea" id="RHEA-COMP:11368"/>
        <dbReference type="ChEBI" id="CHEBI:29950"/>
        <dbReference type="ChEBI" id="CHEBI:82612"/>
        <dbReference type="ChEBI" id="CHEBI:85445"/>
        <dbReference type="ChEBI" id="CHEBI:85448"/>
        <dbReference type="EC" id="2.1.1.63"/>
    </reaction>
</comment>
<dbReference type="GO" id="GO:0006307">
    <property type="term" value="P:DNA alkylation repair"/>
    <property type="evidence" value="ECO:0007669"/>
    <property type="project" value="UniProtKB-UniRule"/>
</dbReference>
<dbReference type="AlphaFoldDB" id="A0A2P8HG63"/>